<dbReference type="AlphaFoldDB" id="A0AAE0YB07"/>
<dbReference type="PANTHER" id="PTHR47272:SF1">
    <property type="entry name" value="PIGGYBAC TRANSPOSABLE ELEMENT-DERIVED PROTEIN 3-LIKE"/>
    <property type="match status" value="1"/>
</dbReference>
<dbReference type="Pfam" id="PF13843">
    <property type="entry name" value="DDE_Tnp_1_7"/>
    <property type="match status" value="2"/>
</dbReference>
<keyword evidence="2" id="KW-1133">Transmembrane helix</keyword>
<organism evidence="4 5">
    <name type="scientific">Elysia crispata</name>
    <name type="common">lettuce slug</name>
    <dbReference type="NCBI Taxonomy" id="231223"/>
    <lineage>
        <taxon>Eukaryota</taxon>
        <taxon>Metazoa</taxon>
        <taxon>Spiralia</taxon>
        <taxon>Lophotrochozoa</taxon>
        <taxon>Mollusca</taxon>
        <taxon>Gastropoda</taxon>
        <taxon>Heterobranchia</taxon>
        <taxon>Euthyneura</taxon>
        <taxon>Panpulmonata</taxon>
        <taxon>Sacoglossa</taxon>
        <taxon>Placobranchoidea</taxon>
        <taxon>Plakobranchidae</taxon>
        <taxon>Elysia</taxon>
    </lineage>
</organism>
<sequence>MTESDAGPTARGRKRQRPNIFERFADGASDSEDDFEIPHVDLDLDSSSDSDSSKVKPDLELNKIMRLITTDGSKRQMTLTLDLYLTSVSLNGYINHLEIYAGKELDTQHNEGQAFGVVARLMRQSNVLNKGYHLFTDNFYTKPRIAEFLHNHKTLLEQSRQIQKAYHRASNKNFKSESQNFGDVMTVTCWLYLLEEKIADQTSSSHKHKPQCHHGRENNQGSTTDDDEPAPKRRKKAVPDQNPSDSSESDDNDDIPLSVLQDKIRKTKEAAELNGEVLTQILDQPMWVEGQFEAGDVSFVGEVEAPPDNLKTPYVYFKDIMTDEVIELTQYQTSQYALEKSGKELKTTAKEIELFIGLYLRMGLVKAHSVRAYWAFETRHPPVADHMARSRFENVASSLHFVNNSEISEEQKDEDRLWKIRPFLQEIRKNLEKIIPEEKQSIDEVMVAFKGRFGLKQYIRSKPKRWGFKLWARTGTSGILHHFDVYQGSKGPQKKTDLGVGGNVVMAMTSNLETGKNFKIFADNLFSSLKLVKALRERGLLYVGTVKENRLKGCGLKAEKVMKKEGRGAMNSKVDVASNVVAVRWFDNKKVDMISSFIGVEPVNDVKQYDKKAQKKIDIPCPAIIQEYNQHMGGVDLLDCLVSLYKFPLKSRRWYTYIFYHTVSMIVVTSWLWYRRHCILLKEKPMKLSSFQSQLAFALVNFRRLPTALHLLCRH</sequence>
<protein>
    <recommendedName>
        <fullName evidence="3">PiggyBac transposable element-derived protein domain-containing protein</fullName>
    </recommendedName>
</protein>
<comment type="caution">
    <text evidence="4">The sequence shown here is derived from an EMBL/GenBank/DDBJ whole genome shotgun (WGS) entry which is preliminary data.</text>
</comment>
<evidence type="ECO:0000313" key="5">
    <source>
        <dbReference type="Proteomes" id="UP001283361"/>
    </source>
</evidence>
<dbReference type="PANTHER" id="PTHR47272">
    <property type="entry name" value="DDE_TNP_1_7 DOMAIN-CONTAINING PROTEIN"/>
    <property type="match status" value="1"/>
</dbReference>
<dbReference type="InterPro" id="IPR029526">
    <property type="entry name" value="PGBD"/>
</dbReference>
<keyword evidence="2" id="KW-0472">Membrane</keyword>
<feature type="transmembrane region" description="Helical" evidence="2">
    <location>
        <begin position="654"/>
        <end position="674"/>
    </location>
</feature>
<evidence type="ECO:0000259" key="3">
    <source>
        <dbReference type="Pfam" id="PF13843"/>
    </source>
</evidence>
<gene>
    <name evidence="4" type="ORF">RRG08_041657</name>
</gene>
<keyword evidence="5" id="KW-1185">Reference proteome</keyword>
<dbReference type="EMBL" id="JAWDGP010006539">
    <property type="protein sequence ID" value="KAK3739336.1"/>
    <property type="molecule type" value="Genomic_DNA"/>
</dbReference>
<accession>A0AAE0YB07</accession>
<feature type="domain" description="PiggyBac transposable element-derived protein" evidence="3">
    <location>
        <begin position="312"/>
        <end position="671"/>
    </location>
</feature>
<feature type="domain" description="PiggyBac transposable element-derived protein" evidence="3">
    <location>
        <begin position="81"/>
        <end position="157"/>
    </location>
</feature>
<reference evidence="4" key="1">
    <citation type="journal article" date="2023" name="G3 (Bethesda)">
        <title>A reference genome for the long-term kleptoplast-retaining sea slug Elysia crispata morphotype clarki.</title>
        <authorList>
            <person name="Eastman K.E."/>
            <person name="Pendleton A.L."/>
            <person name="Shaikh M.A."/>
            <person name="Suttiyut T."/>
            <person name="Ogas R."/>
            <person name="Tomko P."/>
            <person name="Gavelis G."/>
            <person name="Widhalm J.R."/>
            <person name="Wisecaver J.H."/>
        </authorList>
    </citation>
    <scope>NUCLEOTIDE SEQUENCE</scope>
    <source>
        <strain evidence="4">ECLA1</strain>
    </source>
</reference>
<name>A0AAE0YB07_9GAST</name>
<evidence type="ECO:0000256" key="2">
    <source>
        <dbReference type="SAM" id="Phobius"/>
    </source>
</evidence>
<feature type="region of interest" description="Disordered" evidence="1">
    <location>
        <begin position="202"/>
        <end position="256"/>
    </location>
</feature>
<keyword evidence="2" id="KW-0812">Transmembrane</keyword>
<evidence type="ECO:0000313" key="4">
    <source>
        <dbReference type="EMBL" id="KAK3739336.1"/>
    </source>
</evidence>
<proteinExistence type="predicted"/>
<evidence type="ECO:0000256" key="1">
    <source>
        <dbReference type="SAM" id="MobiDB-lite"/>
    </source>
</evidence>
<feature type="region of interest" description="Disordered" evidence="1">
    <location>
        <begin position="1"/>
        <end position="55"/>
    </location>
</feature>
<dbReference type="Proteomes" id="UP001283361">
    <property type="component" value="Unassembled WGS sequence"/>
</dbReference>